<dbReference type="AlphaFoldDB" id="A0A1N7J1V3"/>
<proteinExistence type="predicted"/>
<evidence type="ECO:0000313" key="5">
    <source>
        <dbReference type="Proteomes" id="UP000185639"/>
    </source>
</evidence>
<name>A0A1N7J1V3_9GAMM</name>
<dbReference type="PRINTS" id="PR00455">
    <property type="entry name" value="HTHTETR"/>
</dbReference>
<dbReference type="STRING" id="484498.SAMN05421686_101268"/>
<evidence type="ECO:0000313" key="4">
    <source>
        <dbReference type="EMBL" id="SIS43358.1"/>
    </source>
</evidence>
<dbReference type="Gene3D" id="1.10.357.10">
    <property type="entry name" value="Tetracycline Repressor, domain 2"/>
    <property type="match status" value="1"/>
</dbReference>
<sequence>MNKMDKRELIITATCDLIAENGLQATPISMVAKEACCGAGTIYRYFETKEELIEDVYLTLMERFSDACLKGLDENASVREQLNSVWLNLYHYMREVPRDALLLDQLSVAPAIRGELQEQGKRRLKEKIDPLFARGREEGLIKDIPDDVLGVFVYGGISTLLRTDRNAPCAVPTEVTDEMLLSICWGAIEKRD</sequence>
<dbReference type="GO" id="GO:0003700">
    <property type="term" value="F:DNA-binding transcription factor activity"/>
    <property type="evidence" value="ECO:0007669"/>
    <property type="project" value="TreeGrafter"/>
</dbReference>
<keyword evidence="5" id="KW-1185">Reference proteome</keyword>
<dbReference type="InterPro" id="IPR032551">
    <property type="entry name" value="BscR_C"/>
</dbReference>
<evidence type="ECO:0000256" key="1">
    <source>
        <dbReference type="ARBA" id="ARBA00023125"/>
    </source>
</evidence>
<gene>
    <name evidence="4" type="ORF">SAMN05421686_101268</name>
</gene>
<dbReference type="Proteomes" id="UP000185639">
    <property type="component" value="Unassembled WGS sequence"/>
</dbReference>
<dbReference type="PANTHER" id="PTHR30055">
    <property type="entry name" value="HTH-TYPE TRANSCRIPTIONAL REGULATOR RUTR"/>
    <property type="match status" value="1"/>
</dbReference>
<dbReference type="EMBL" id="FTOH01000001">
    <property type="protein sequence ID" value="SIS43358.1"/>
    <property type="molecule type" value="Genomic_DNA"/>
</dbReference>
<dbReference type="GO" id="GO:0000976">
    <property type="term" value="F:transcription cis-regulatory region binding"/>
    <property type="evidence" value="ECO:0007669"/>
    <property type="project" value="TreeGrafter"/>
</dbReference>
<dbReference type="InterPro" id="IPR050109">
    <property type="entry name" value="HTH-type_TetR-like_transc_reg"/>
</dbReference>
<keyword evidence="1 2" id="KW-0238">DNA-binding</keyword>
<dbReference type="Pfam" id="PF00440">
    <property type="entry name" value="TetR_N"/>
    <property type="match status" value="1"/>
</dbReference>
<dbReference type="OrthoDB" id="5705802at2"/>
<protein>
    <submittedName>
        <fullName evidence="4">Transcriptional regulator, TetR family</fullName>
    </submittedName>
</protein>
<reference evidence="5" key="1">
    <citation type="submission" date="2017-01" db="EMBL/GenBank/DDBJ databases">
        <authorList>
            <person name="Varghese N."/>
            <person name="Submissions S."/>
        </authorList>
    </citation>
    <scope>NUCLEOTIDE SEQUENCE [LARGE SCALE GENOMIC DNA]</scope>
    <source>
        <strain evidence="5">DSM 24913</strain>
    </source>
</reference>
<feature type="DNA-binding region" description="H-T-H motif" evidence="2">
    <location>
        <begin position="27"/>
        <end position="46"/>
    </location>
</feature>
<dbReference type="InterPro" id="IPR009057">
    <property type="entry name" value="Homeodomain-like_sf"/>
</dbReference>
<dbReference type="SUPFAM" id="SSF46689">
    <property type="entry name" value="Homeodomain-like"/>
    <property type="match status" value="1"/>
</dbReference>
<dbReference type="InterPro" id="IPR001647">
    <property type="entry name" value="HTH_TetR"/>
</dbReference>
<dbReference type="PROSITE" id="PS50977">
    <property type="entry name" value="HTH_TETR_2"/>
    <property type="match status" value="1"/>
</dbReference>
<dbReference type="PANTHER" id="PTHR30055:SF207">
    <property type="entry name" value="HTH-TYPE TRANSCRIPTIONAL REPRESSOR FATR"/>
    <property type="match status" value="1"/>
</dbReference>
<evidence type="ECO:0000259" key="3">
    <source>
        <dbReference type="PROSITE" id="PS50977"/>
    </source>
</evidence>
<feature type="domain" description="HTH tetR-type" evidence="3">
    <location>
        <begin position="4"/>
        <end position="64"/>
    </location>
</feature>
<evidence type="ECO:0000256" key="2">
    <source>
        <dbReference type="PROSITE-ProRule" id="PRU00335"/>
    </source>
</evidence>
<organism evidence="4 5">
    <name type="scientific">Thalassolituus maritimus</name>
    <dbReference type="NCBI Taxonomy" id="484498"/>
    <lineage>
        <taxon>Bacteria</taxon>
        <taxon>Pseudomonadati</taxon>
        <taxon>Pseudomonadota</taxon>
        <taxon>Gammaproteobacteria</taxon>
        <taxon>Oceanospirillales</taxon>
        <taxon>Oceanospirillaceae</taxon>
        <taxon>Thalassolituus</taxon>
    </lineage>
</organism>
<dbReference type="Pfam" id="PF16295">
    <property type="entry name" value="TetR_C_10"/>
    <property type="match status" value="1"/>
</dbReference>
<accession>A0A1N7J1V3</accession>